<proteinExistence type="predicted"/>
<protein>
    <submittedName>
        <fullName evidence="2">VOC family protein</fullName>
    </submittedName>
</protein>
<dbReference type="Gene3D" id="3.10.180.10">
    <property type="entry name" value="2,3-Dihydroxybiphenyl 1,2-Dioxygenase, domain 1"/>
    <property type="match status" value="1"/>
</dbReference>
<dbReference type="EMBL" id="RFFH01000004">
    <property type="protein sequence ID" value="RMI32723.1"/>
    <property type="molecule type" value="Genomic_DNA"/>
</dbReference>
<evidence type="ECO:0000313" key="3">
    <source>
        <dbReference type="Proteomes" id="UP000279275"/>
    </source>
</evidence>
<dbReference type="InterPro" id="IPR004360">
    <property type="entry name" value="Glyas_Fos-R_dOase_dom"/>
</dbReference>
<dbReference type="InterPro" id="IPR037523">
    <property type="entry name" value="VOC_core"/>
</dbReference>
<dbReference type="AlphaFoldDB" id="A0A3M2L889"/>
<gene>
    <name evidence="2" type="ORF">EBN03_12245</name>
</gene>
<reference evidence="2 3" key="1">
    <citation type="submission" date="2018-10" db="EMBL/GenBank/DDBJ databases">
        <title>Isolation from cow dung.</title>
        <authorList>
            <person name="Ling L."/>
        </authorList>
    </citation>
    <scope>NUCLEOTIDE SEQUENCE [LARGE SCALE GENOMIC DNA]</scope>
    <source>
        <strain evidence="2 3">NEAU-LL90</strain>
    </source>
</reference>
<dbReference type="OrthoDB" id="5181113at2"/>
<dbReference type="SUPFAM" id="SSF54593">
    <property type="entry name" value="Glyoxalase/Bleomycin resistance protein/Dihydroxybiphenyl dioxygenase"/>
    <property type="match status" value="1"/>
</dbReference>
<evidence type="ECO:0000259" key="1">
    <source>
        <dbReference type="PROSITE" id="PS51819"/>
    </source>
</evidence>
<accession>A0A3M2L889</accession>
<evidence type="ECO:0000313" key="2">
    <source>
        <dbReference type="EMBL" id="RMI32723.1"/>
    </source>
</evidence>
<dbReference type="Pfam" id="PF00903">
    <property type="entry name" value="Glyoxalase"/>
    <property type="match status" value="1"/>
</dbReference>
<comment type="caution">
    <text evidence="2">The sequence shown here is derived from an EMBL/GenBank/DDBJ whole genome shotgun (WGS) entry which is preliminary data.</text>
</comment>
<dbReference type="RefSeq" id="WP_122188109.1">
    <property type="nucleotide sequence ID" value="NZ_RFFH01000004.1"/>
</dbReference>
<name>A0A3M2L889_9NOCA</name>
<dbReference type="PROSITE" id="PS51819">
    <property type="entry name" value="VOC"/>
    <property type="match status" value="1"/>
</dbReference>
<feature type="domain" description="VOC" evidence="1">
    <location>
        <begin position="81"/>
        <end position="195"/>
    </location>
</feature>
<sequence length="198" mass="20497">MTATLSHLGLPGDETAWAALGFTIVSGTIRIGQVVCTVGEHPSWAFADTHADQSILAVPAPSTSPADLPADAGVHPNGITKIDHVVYEVADLDASVEALTAVLGTPPRKRFHPRGPEGPEMAFYRAGEAVIEVVASGKPPHLLGLAFRSPDLDATVAAVRTAGAPIGDPKPSVQGGRIASIWSGYVNWGLAVMESAPR</sequence>
<dbReference type="InterPro" id="IPR029068">
    <property type="entry name" value="Glyas_Bleomycin-R_OHBP_Dase"/>
</dbReference>
<keyword evidence="3" id="KW-1185">Reference proteome</keyword>
<dbReference type="Proteomes" id="UP000279275">
    <property type="component" value="Unassembled WGS sequence"/>
</dbReference>
<organism evidence="2 3">
    <name type="scientific">Nocardia stercoris</name>
    <dbReference type="NCBI Taxonomy" id="2483361"/>
    <lineage>
        <taxon>Bacteria</taxon>
        <taxon>Bacillati</taxon>
        <taxon>Actinomycetota</taxon>
        <taxon>Actinomycetes</taxon>
        <taxon>Mycobacteriales</taxon>
        <taxon>Nocardiaceae</taxon>
        <taxon>Nocardia</taxon>
    </lineage>
</organism>